<dbReference type="PANTHER" id="PTHR43603:SF1">
    <property type="entry name" value="ZINC-REGULATED GTPASE METALLOPROTEIN ACTIVATOR 1"/>
    <property type="match status" value="1"/>
</dbReference>
<dbReference type="PANTHER" id="PTHR43603">
    <property type="entry name" value="COBW DOMAIN-CONTAINING PROTEIN DDB_G0274527"/>
    <property type="match status" value="1"/>
</dbReference>
<reference evidence="6 7" key="1">
    <citation type="submission" date="2019-10" db="EMBL/GenBank/DDBJ databases">
        <title>Unraveling microbial dark matter from salterns through culturing: the case of the genus Halosegnis.</title>
        <authorList>
            <person name="Duran-Viseras A."/>
            <person name="Andrei A.-S."/>
            <person name="Vera-Gargallo B."/>
            <person name="Ghai R."/>
            <person name="Sanchez-Porro C."/>
            <person name="Ventosa A."/>
        </authorList>
    </citation>
    <scope>NUCLEOTIDE SEQUENCE [LARGE SCALE GENOMIC DNA]</scope>
    <source>
        <strain evidence="4 7">F17-44</strain>
        <strain evidence="3 8">F18-79</strain>
        <strain evidence="5 6">F19-13</strain>
    </source>
</reference>
<accession>A0A5N5U8T4</accession>
<dbReference type="Proteomes" id="UP000326302">
    <property type="component" value="Unassembled WGS sequence"/>
</dbReference>
<comment type="caution">
    <text evidence="4">The sequence shown here is derived from an EMBL/GenBank/DDBJ whole genome shotgun (WGS) entry which is preliminary data.</text>
</comment>
<protein>
    <recommendedName>
        <fullName evidence="2">CobW C-terminal domain-containing protein</fullName>
    </recommendedName>
</protein>
<evidence type="ECO:0000313" key="3">
    <source>
        <dbReference type="EMBL" id="KAB7512823.1"/>
    </source>
</evidence>
<evidence type="ECO:0000313" key="4">
    <source>
        <dbReference type="EMBL" id="KAB7512940.1"/>
    </source>
</evidence>
<dbReference type="EMBL" id="QJOW01000008">
    <property type="protein sequence ID" value="KAB7512940.1"/>
    <property type="molecule type" value="Genomic_DNA"/>
</dbReference>
<organism evidence="4 7">
    <name type="scientific">Halosegnis rubeus</name>
    <dbReference type="NCBI Taxonomy" id="2212850"/>
    <lineage>
        <taxon>Archaea</taxon>
        <taxon>Methanobacteriati</taxon>
        <taxon>Methanobacteriota</taxon>
        <taxon>Stenosarchaea group</taxon>
        <taxon>Halobacteria</taxon>
        <taxon>Halobacteriales</taxon>
        <taxon>Natronomonadaceae</taxon>
        <taxon>Halosegnis</taxon>
    </lineage>
</organism>
<feature type="compositionally biased region" description="Acidic residues" evidence="1">
    <location>
        <begin position="84"/>
        <end position="97"/>
    </location>
</feature>
<dbReference type="SUPFAM" id="SSF90002">
    <property type="entry name" value="Hypothetical protein YjiA, C-terminal domain"/>
    <property type="match status" value="1"/>
</dbReference>
<evidence type="ECO:0000259" key="2">
    <source>
        <dbReference type="Pfam" id="PF07683"/>
    </source>
</evidence>
<feature type="region of interest" description="Disordered" evidence="1">
    <location>
        <begin position="77"/>
        <end position="109"/>
    </location>
</feature>
<proteinExistence type="predicted"/>
<dbReference type="Proteomes" id="UP000326865">
    <property type="component" value="Unassembled WGS sequence"/>
</dbReference>
<feature type="domain" description="CobW C-terminal" evidence="2">
    <location>
        <begin position="28"/>
        <end position="62"/>
    </location>
</feature>
<dbReference type="AlphaFoldDB" id="A0A5N5U301"/>
<evidence type="ECO:0000313" key="8">
    <source>
        <dbReference type="Proteomes" id="UP000326865"/>
    </source>
</evidence>
<dbReference type="OrthoDB" id="382983at2157"/>
<evidence type="ECO:0000313" key="7">
    <source>
        <dbReference type="Proteomes" id="UP000326302"/>
    </source>
</evidence>
<gene>
    <name evidence="3" type="ORF">DM867_11525</name>
    <name evidence="4" type="ORF">DMP03_13380</name>
    <name evidence="5" type="ORF">DP108_11465</name>
</gene>
<dbReference type="Pfam" id="PF07683">
    <property type="entry name" value="CobW_C"/>
    <property type="match status" value="1"/>
</dbReference>
<accession>A0A5N5U301</accession>
<dbReference type="InterPro" id="IPR051927">
    <property type="entry name" value="Zn_Chap_cDPG_Synth"/>
</dbReference>
<name>A0A5N5U301_9EURY</name>
<dbReference type="EMBL" id="QKKZ01000006">
    <property type="protein sequence ID" value="KAB7512823.1"/>
    <property type="molecule type" value="Genomic_DNA"/>
</dbReference>
<keyword evidence="8" id="KW-1185">Reference proteome</keyword>
<evidence type="ECO:0000256" key="1">
    <source>
        <dbReference type="SAM" id="MobiDB-lite"/>
    </source>
</evidence>
<dbReference type="Proteomes" id="UP000326207">
    <property type="component" value="Unassembled WGS sequence"/>
</dbReference>
<dbReference type="EMBL" id="QMDY01000008">
    <property type="protein sequence ID" value="KAB7515035.1"/>
    <property type="molecule type" value="Genomic_DNA"/>
</dbReference>
<evidence type="ECO:0000313" key="6">
    <source>
        <dbReference type="Proteomes" id="UP000326207"/>
    </source>
</evidence>
<sequence>MEVAPAGRWIAALPTEEREAYFEANPELEEVWDEEWGDRGTRLVLIGTDMDHDALRVKLDAATLTDEEMDADWDAFEDRFPTFESEDGAAESDDTEAGENSAEEVGLAD</sequence>
<dbReference type="InterPro" id="IPR011629">
    <property type="entry name" value="CobW-like_C"/>
</dbReference>
<accession>A0A5N5U2Q4</accession>
<evidence type="ECO:0000313" key="5">
    <source>
        <dbReference type="EMBL" id="KAB7515035.1"/>
    </source>
</evidence>